<evidence type="ECO:0000313" key="8">
    <source>
        <dbReference type="EMBL" id="KAK9279513.1"/>
    </source>
</evidence>
<dbReference type="EMBL" id="JBBPBK010000008">
    <property type="protein sequence ID" value="KAK9279513.1"/>
    <property type="molecule type" value="Genomic_DNA"/>
</dbReference>
<organism evidence="8 9">
    <name type="scientific">Liquidambar formosana</name>
    <name type="common">Formosan gum</name>
    <dbReference type="NCBI Taxonomy" id="63359"/>
    <lineage>
        <taxon>Eukaryota</taxon>
        <taxon>Viridiplantae</taxon>
        <taxon>Streptophyta</taxon>
        <taxon>Embryophyta</taxon>
        <taxon>Tracheophyta</taxon>
        <taxon>Spermatophyta</taxon>
        <taxon>Magnoliopsida</taxon>
        <taxon>eudicotyledons</taxon>
        <taxon>Gunneridae</taxon>
        <taxon>Pentapetalae</taxon>
        <taxon>Saxifragales</taxon>
        <taxon>Altingiaceae</taxon>
        <taxon>Liquidambar</taxon>
    </lineage>
</organism>
<evidence type="ECO:0000313" key="9">
    <source>
        <dbReference type="Proteomes" id="UP001415857"/>
    </source>
</evidence>
<evidence type="ECO:0000256" key="5">
    <source>
        <dbReference type="ARBA" id="ARBA00023141"/>
    </source>
</evidence>
<dbReference type="GO" id="GO:0009507">
    <property type="term" value="C:chloroplast"/>
    <property type="evidence" value="ECO:0007669"/>
    <property type="project" value="UniProtKB-SubCell"/>
</dbReference>
<keyword evidence="5 7" id="KW-0057">Aromatic amino acid biosynthesis</keyword>
<comment type="subcellular location">
    <subcellularLocation>
        <location evidence="7">Plastid</location>
        <location evidence="7">Chloroplast</location>
    </subcellularLocation>
</comment>
<dbReference type="Proteomes" id="UP001415857">
    <property type="component" value="Unassembled WGS sequence"/>
</dbReference>
<dbReference type="InterPro" id="IPR002480">
    <property type="entry name" value="DAHP_synth_2"/>
</dbReference>
<name>A0AAP0RL70_LIQFO</name>
<evidence type="ECO:0000256" key="7">
    <source>
        <dbReference type="RuleBase" id="RU363071"/>
    </source>
</evidence>
<dbReference type="InterPro" id="IPR013785">
    <property type="entry name" value="Aldolase_TIM"/>
</dbReference>
<evidence type="ECO:0000256" key="4">
    <source>
        <dbReference type="ARBA" id="ARBA00022679"/>
    </source>
</evidence>
<keyword evidence="7" id="KW-0809">Transit peptide</keyword>
<comment type="pathway">
    <text evidence="1 7">Metabolic intermediate biosynthesis; chorismate biosynthesis; chorismate from D-erythrose 4-phosphate and phosphoenolpyruvate: step 1/7.</text>
</comment>
<keyword evidence="3 7" id="KW-0028">Amino-acid biosynthesis</keyword>
<dbReference type="Pfam" id="PF01474">
    <property type="entry name" value="DAHP_synth_2"/>
    <property type="match status" value="1"/>
</dbReference>
<evidence type="ECO:0000256" key="2">
    <source>
        <dbReference type="ARBA" id="ARBA00008911"/>
    </source>
</evidence>
<sequence>MSTGGHLLHFKNVNTPINLGNAMSFELTSDTTIMELLRMCKLLNPYNEAGKLIVIVKIDILIIGQLEIYLRAVRKEEIAVTWVINPIIGLIGHKTTSISLVICSVQFYPVLLEIFHKD</sequence>
<comment type="catalytic activity">
    <reaction evidence="6 7">
        <text>D-erythrose 4-phosphate + phosphoenolpyruvate + H2O = 7-phospho-2-dehydro-3-deoxy-D-arabino-heptonate + phosphate</text>
        <dbReference type="Rhea" id="RHEA:14717"/>
        <dbReference type="ChEBI" id="CHEBI:15377"/>
        <dbReference type="ChEBI" id="CHEBI:16897"/>
        <dbReference type="ChEBI" id="CHEBI:43474"/>
        <dbReference type="ChEBI" id="CHEBI:58394"/>
        <dbReference type="ChEBI" id="CHEBI:58702"/>
        <dbReference type="EC" id="2.5.1.54"/>
    </reaction>
</comment>
<evidence type="ECO:0000256" key="3">
    <source>
        <dbReference type="ARBA" id="ARBA00022605"/>
    </source>
</evidence>
<evidence type="ECO:0000256" key="1">
    <source>
        <dbReference type="ARBA" id="ARBA00004688"/>
    </source>
</evidence>
<gene>
    <name evidence="8" type="ORF">L1049_013192</name>
</gene>
<keyword evidence="7" id="KW-0934">Plastid</keyword>
<accession>A0AAP0RL70</accession>
<proteinExistence type="inferred from homology"/>
<dbReference type="AlphaFoldDB" id="A0AAP0RL70"/>
<comment type="similarity">
    <text evidence="2 7">Belongs to the class-II DAHP synthase family.</text>
</comment>
<dbReference type="GO" id="GO:0003849">
    <property type="term" value="F:3-deoxy-7-phosphoheptulonate synthase activity"/>
    <property type="evidence" value="ECO:0007669"/>
    <property type="project" value="UniProtKB-EC"/>
</dbReference>
<dbReference type="SUPFAM" id="SSF51569">
    <property type="entry name" value="Aldolase"/>
    <property type="match status" value="1"/>
</dbReference>
<evidence type="ECO:0000256" key="6">
    <source>
        <dbReference type="ARBA" id="ARBA00047508"/>
    </source>
</evidence>
<reference evidence="8 9" key="1">
    <citation type="journal article" date="2024" name="Plant J.">
        <title>Genome sequences and population genomics reveal climatic adaptation and genomic divergence between two closely related sweetgum species.</title>
        <authorList>
            <person name="Xu W.Q."/>
            <person name="Ren C.Q."/>
            <person name="Zhang X.Y."/>
            <person name="Comes H.P."/>
            <person name="Liu X.H."/>
            <person name="Li Y.G."/>
            <person name="Kettle C.J."/>
            <person name="Jalonen R."/>
            <person name="Gaisberger H."/>
            <person name="Ma Y.Z."/>
            <person name="Qiu Y.X."/>
        </authorList>
    </citation>
    <scope>NUCLEOTIDE SEQUENCE [LARGE SCALE GENOMIC DNA]</scope>
    <source>
        <strain evidence="8">Hangzhou</strain>
    </source>
</reference>
<protein>
    <recommendedName>
        <fullName evidence="7">Phospho-2-dehydro-3-deoxyheptonate aldolase</fullName>
        <ecNumber evidence="7">2.5.1.54</ecNumber>
    </recommendedName>
</protein>
<keyword evidence="9" id="KW-1185">Reference proteome</keyword>
<dbReference type="GO" id="GO:0009073">
    <property type="term" value="P:aromatic amino acid family biosynthetic process"/>
    <property type="evidence" value="ECO:0007669"/>
    <property type="project" value="UniProtKB-KW"/>
</dbReference>
<dbReference type="EC" id="2.5.1.54" evidence="7"/>
<dbReference type="GO" id="GO:0008652">
    <property type="term" value="P:amino acid biosynthetic process"/>
    <property type="evidence" value="ECO:0007669"/>
    <property type="project" value="UniProtKB-KW"/>
</dbReference>
<keyword evidence="7" id="KW-0150">Chloroplast</keyword>
<dbReference type="Gene3D" id="3.20.20.70">
    <property type="entry name" value="Aldolase class I"/>
    <property type="match status" value="1"/>
</dbReference>
<keyword evidence="4 7" id="KW-0808">Transferase</keyword>
<comment type="caution">
    <text evidence="8">The sequence shown here is derived from an EMBL/GenBank/DDBJ whole genome shotgun (WGS) entry which is preliminary data.</text>
</comment>